<dbReference type="STRING" id="35608.A0A2U1KVJ1"/>
<gene>
    <name evidence="3" type="ORF">CTI12_AA560050</name>
</gene>
<proteinExistence type="predicted"/>
<dbReference type="InterPro" id="IPR002401">
    <property type="entry name" value="Cyt_P450_E_grp-I"/>
</dbReference>
<sequence>MDITAIFILVSIFTCFCIFFTQSGYRKWGANARLPPGPYRLPIIGSIFKLGNKPHHSLAALSKTYGPLMSLKLGSTTMIVVNSGEIVKEFFFKHDISFSSRSIPYATHSHDRHTNSMVWLPVGDKWRTLRKISKEQLFSVHQLDASQHLRKKKVQELLDYVQDCSENGKSINVGQTAATTTLNVLSNFIFSINLAQYDSTSTEHIKDLVWSLMEVGGAPNLADLFPFIRLLDPHRMLQRASIVTGKLFAVFEQHIRYRLEARAMQSSNAPSSTNDLTDLLLDISQNEKSSINLVDIRILIFVRYIYFSL</sequence>
<dbReference type="GO" id="GO:0020037">
    <property type="term" value="F:heme binding"/>
    <property type="evidence" value="ECO:0007669"/>
    <property type="project" value="InterPro"/>
</dbReference>
<dbReference type="Gene3D" id="1.10.630.10">
    <property type="entry name" value="Cytochrome P450"/>
    <property type="match status" value="1"/>
</dbReference>
<dbReference type="EMBL" id="PKPP01013568">
    <property type="protein sequence ID" value="PWA40757.1"/>
    <property type="molecule type" value="Genomic_DNA"/>
</dbReference>
<dbReference type="PRINTS" id="PR00463">
    <property type="entry name" value="EP450I"/>
</dbReference>
<dbReference type="Pfam" id="PF00067">
    <property type="entry name" value="p450"/>
    <property type="match status" value="1"/>
</dbReference>
<dbReference type="OrthoDB" id="2789670at2759"/>
<organism evidence="3 4">
    <name type="scientific">Artemisia annua</name>
    <name type="common">Sweet wormwood</name>
    <dbReference type="NCBI Taxonomy" id="35608"/>
    <lineage>
        <taxon>Eukaryota</taxon>
        <taxon>Viridiplantae</taxon>
        <taxon>Streptophyta</taxon>
        <taxon>Embryophyta</taxon>
        <taxon>Tracheophyta</taxon>
        <taxon>Spermatophyta</taxon>
        <taxon>Magnoliopsida</taxon>
        <taxon>eudicotyledons</taxon>
        <taxon>Gunneridae</taxon>
        <taxon>Pentapetalae</taxon>
        <taxon>asterids</taxon>
        <taxon>campanulids</taxon>
        <taxon>Asterales</taxon>
        <taxon>Asteraceae</taxon>
        <taxon>Asteroideae</taxon>
        <taxon>Anthemideae</taxon>
        <taxon>Artemisiinae</taxon>
        <taxon>Artemisia</taxon>
    </lineage>
</organism>
<evidence type="ECO:0000313" key="3">
    <source>
        <dbReference type="EMBL" id="PWA40757.1"/>
    </source>
</evidence>
<keyword evidence="4" id="KW-1185">Reference proteome</keyword>
<keyword evidence="2" id="KW-0812">Transmembrane</keyword>
<evidence type="ECO:0000256" key="1">
    <source>
        <dbReference type="ARBA" id="ARBA00023002"/>
    </source>
</evidence>
<dbReference type="SUPFAM" id="SSF48264">
    <property type="entry name" value="Cytochrome P450"/>
    <property type="match status" value="1"/>
</dbReference>
<feature type="transmembrane region" description="Helical" evidence="2">
    <location>
        <begin position="6"/>
        <end position="25"/>
    </location>
</feature>
<evidence type="ECO:0000256" key="2">
    <source>
        <dbReference type="SAM" id="Phobius"/>
    </source>
</evidence>
<dbReference type="InterPro" id="IPR036396">
    <property type="entry name" value="Cyt_P450_sf"/>
</dbReference>
<dbReference type="Proteomes" id="UP000245207">
    <property type="component" value="Unassembled WGS sequence"/>
</dbReference>
<dbReference type="GO" id="GO:0004497">
    <property type="term" value="F:monooxygenase activity"/>
    <property type="evidence" value="ECO:0007669"/>
    <property type="project" value="InterPro"/>
</dbReference>
<accession>A0A2U1KVJ1</accession>
<dbReference type="GO" id="GO:0005506">
    <property type="term" value="F:iron ion binding"/>
    <property type="evidence" value="ECO:0007669"/>
    <property type="project" value="InterPro"/>
</dbReference>
<dbReference type="InterPro" id="IPR001128">
    <property type="entry name" value="Cyt_P450"/>
</dbReference>
<comment type="caution">
    <text evidence="3">The sequence shown here is derived from an EMBL/GenBank/DDBJ whole genome shotgun (WGS) entry which is preliminary data.</text>
</comment>
<dbReference type="PANTHER" id="PTHR24299:SF59">
    <property type="entry name" value="CYTOCHROME P450 SUPERFAMILY PROTEIN"/>
    <property type="match status" value="1"/>
</dbReference>
<keyword evidence="2" id="KW-0472">Membrane</keyword>
<dbReference type="PANTHER" id="PTHR24299">
    <property type="entry name" value="CYTOCHROME P450 FAMILY 1"/>
    <property type="match status" value="1"/>
</dbReference>
<keyword evidence="1" id="KW-0560">Oxidoreductase</keyword>
<evidence type="ECO:0000313" key="4">
    <source>
        <dbReference type="Proteomes" id="UP000245207"/>
    </source>
</evidence>
<dbReference type="AlphaFoldDB" id="A0A2U1KVJ1"/>
<keyword evidence="2" id="KW-1133">Transmembrane helix</keyword>
<dbReference type="GO" id="GO:0016705">
    <property type="term" value="F:oxidoreductase activity, acting on paired donors, with incorporation or reduction of molecular oxygen"/>
    <property type="evidence" value="ECO:0007669"/>
    <property type="project" value="InterPro"/>
</dbReference>
<protein>
    <submittedName>
        <fullName evidence="3">Cytochrome P450</fullName>
    </submittedName>
</protein>
<name>A0A2U1KVJ1_ARTAN</name>
<reference evidence="3 4" key="1">
    <citation type="journal article" date="2018" name="Mol. Plant">
        <title>The genome of Artemisia annua provides insight into the evolution of Asteraceae family and artemisinin biosynthesis.</title>
        <authorList>
            <person name="Shen Q."/>
            <person name="Zhang L."/>
            <person name="Liao Z."/>
            <person name="Wang S."/>
            <person name="Yan T."/>
            <person name="Shi P."/>
            <person name="Liu M."/>
            <person name="Fu X."/>
            <person name="Pan Q."/>
            <person name="Wang Y."/>
            <person name="Lv Z."/>
            <person name="Lu X."/>
            <person name="Zhang F."/>
            <person name="Jiang W."/>
            <person name="Ma Y."/>
            <person name="Chen M."/>
            <person name="Hao X."/>
            <person name="Li L."/>
            <person name="Tang Y."/>
            <person name="Lv G."/>
            <person name="Zhou Y."/>
            <person name="Sun X."/>
            <person name="Brodelius P.E."/>
            <person name="Rose J.K.C."/>
            <person name="Tang K."/>
        </authorList>
    </citation>
    <scope>NUCLEOTIDE SEQUENCE [LARGE SCALE GENOMIC DNA]</scope>
    <source>
        <strain evidence="4">cv. Huhao1</strain>
        <tissue evidence="3">Leaf</tissue>
    </source>
</reference>